<evidence type="ECO:0000313" key="2">
    <source>
        <dbReference type="Proteomes" id="UP000676336"/>
    </source>
</evidence>
<reference evidence="1" key="1">
    <citation type="submission" date="2021-02" db="EMBL/GenBank/DDBJ databases">
        <authorList>
            <person name="Nowell W R."/>
        </authorList>
    </citation>
    <scope>NUCLEOTIDE SEQUENCE</scope>
</reference>
<feature type="non-terminal residue" evidence="1">
    <location>
        <position position="85"/>
    </location>
</feature>
<sequence>MVGGDKFVVVGISAFNDFVDNLRVGVRVEFVGGVPPRFAIEIRSESDAVIGGGFIGRVCPKSTAATFSEFSRGISSIFIADEADT</sequence>
<dbReference type="AlphaFoldDB" id="A0A8S2TL79"/>
<protein>
    <submittedName>
        <fullName evidence="1">Uncharacterized protein</fullName>
    </submittedName>
</protein>
<name>A0A8S2TL79_9BILA</name>
<organism evidence="1 2">
    <name type="scientific">Rotaria magnacalcarata</name>
    <dbReference type="NCBI Taxonomy" id="392030"/>
    <lineage>
        <taxon>Eukaryota</taxon>
        <taxon>Metazoa</taxon>
        <taxon>Spiralia</taxon>
        <taxon>Gnathifera</taxon>
        <taxon>Rotifera</taxon>
        <taxon>Eurotatoria</taxon>
        <taxon>Bdelloidea</taxon>
        <taxon>Philodinida</taxon>
        <taxon>Philodinidae</taxon>
        <taxon>Rotaria</taxon>
    </lineage>
</organism>
<proteinExistence type="predicted"/>
<accession>A0A8S2TL79</accession>
<dbReference type="Proteomes" id="UP000676336">
    <property type="component" value="Unassembled WGS sequence"/>
</dbReference>
<comment type="caution">
    <text evidence="1">The sequence shown here is derived from an EMBL/GenBank/DDBJ whole genome shotgun (WGS) entry which is preliminary data.</text>
</comment>
<evidence type="ECO:0000313" key="1">
    <source>
        <dbReference type="EMBL" id="CAF4296241.1"/>
    </source>
</evidence>
<dbReference type="EMBL" id="CAJOBI010035371">
    <property type="protein sequence ID" value="CAF4296241.1"/>
    <property type="molecule type" value="Genomic_DNA"/>
</dbReference>
<gene>
    <name evidence="1" type="ORF">SMN809_LOCUS25897</name>
</gene>